<keyword evidence="5" id="KW-0653">Protein transport</keyword>
<evidence type="ECO:0000259" key="7">
    <source>
        <dbReference type="Pfam" id="PF04129"/>
    </source>
</evidence>
<evidence type="ECO:0000313" key="10">
    <source>
        <dbReference type="Proteomes" id="UP001258017"/>
    </source>
</evidence>
<gene>
    <name evidence="9" type="ORF">KPH14_003275</name>
</gene>
<dbReference type="GO" id="GO:0006896">
    <property type="term" value="P:Golgi to vacuole transport"/>
    <property type="evidence" value="ECO:0007669"/>
    <property type="project" value="TreeGrafter"/>
</dbReference>
<dbReference type="PANTHER" id="PTHR14190">
    <property type="entry name" value="SUPPRESSOR OF ACTIN MUTATIONS 2/VACUOLAR PROTEIN SORTING 52"/>
    <property type="match status" value="1"/>
</dbReference>
<comment type="subcellular location">
    <subcellularLocation>
        <location evidence="1">Golgi apparatus</location>
        <location evidence="1">trans-Golgi network</location>
    </subcellularLocation>
</comment>
<keyword evidence="4" id="KW-0813">Transport</keyword>
<dbReference type="PANTHER" id="PTHR14190:SF7">
    <property type="entry name" value="VACUOLAR PROTEIN SORTING-ASSOCIATED PROTEIN 52 HOMOLOG"/>
    <property type="match status" value="1"/>
</dbReference>
<evidence type="ECO:0000256" key="5">
    <source>
        <dbReference type="ARBA" id="ARBA00022927"/>
    </source>
</evidence>
<keyword evidence="6" id="KW-0333">Golgi apparatus</keyword>
<feature type="domain" description="Vps52 C-terminal" evidence="8">
    <location>
        <begin position="266"/>
        <end position="573"/>
    </location>
</feature>
<comment type="similarity">
    <text evidence="2">Belongs to the VPS52 family.</text>
</comment>
<evidence type="ECO:0000256" key="3">
    <source>
        <dbReference type="ARBA" id="ARBA00017083"/>
    </source>
</evidence>
<reference evidence="9" key="1">
    <citation type="submission" date="2021-08" db="EMBL/GenBank/DDBJ databases">
        <authorList>
            <person name="Misof B."/>
            <person name="Oliver O."/>
            <person name="Podsiadlowski L."/>
            <person name="Donath A."/>
            <person name="Peters R."/>
            <person name="Mayer C."/>
            <person name="Rust J."/>
            <person name="Gunkel S."/>
            <person name="Lesny P."/>
            <person name="Martin S."/>
            <person name="Oeyen J.P."/>
            <person name="Petersen M."/>
            <person name="Panagiotis P."/>
            <person name="Wilbrandt J."/>
            <person name="Tanja T."/>
        </authorList>
    </citation>
    <scope>NUCLEOTIDE SEQUENCE</scope>
    <source>
        <strain evidence="9">GBR_01_08_01A</strain>
        <tissue evidence="9">Thorax + abdomen</tissue>
    </source>
</reference>
<protein>
    <recommendedName>
        <fullName evidence="3">Vacuolar protein sorting-associated protein 52 homolog</fullName>
    </recommendedName>
</protein>
<evidence type="ECO:0000256" key="4">
    <source>
        <dbReference type="ARBA" id="ARBA00022448"/>
    </source>
</evidence>
<reference evidence="9" key="2">
    <citation type="journal article" date="2023" name="Commun. Biol.">
        <title>Intrasexual cuticular hydrocarbon dimorphism in a wasp sheds light on hydrocarbon biosynthesis genes in Hymenoptera.</title>
        <authorList>
            <person name="Moris V.C."/>
            <person name="Podsiadlowski L."/>
            <person name="Martin S."/>
            <person name="Oeyen J.P."/>
            <person name="Donath A."/>
            <person name="Petersen M."/>
            <person name="Wilbrandt J."/>
            <person name="Misof B."/>
            <person name="Liedtke D."/>
            <person name="Thamm M."/>
            <person name="Scheiner R."/>
            <person name="Schmitt T."/>
            <person name="Niehuis O."/>
        </authorList>
    </citation>
    <scope>NUCLEOTIDE SEQUENCE</scope>
    <source>
        <strain evidence="9">GBR_01_08_01A</strain>
    </source>
</reference>
<name>A0AAD9RGN1_9HYME</name>
<dbReference type="GO" id="GO:0019905">
    <property type="term" value="F:syntaxin binding"/>
    <property type="evidence" value="ECO:0007669"/>
    <property type="project" value="TreeGrafter"/>
</dbReference>
<dbReference type="GO" id="GO:0005829">
    <property type="term" value="C:cytosol"/>
    <property type="evidence" value="ECO:0007669"/>
    <property type="project" value="GOC"/>
</dbReference>
<proteinExistence type="inferred from homology"/>
<feature type="domain" description="Vps52 coiled-coil" evidence="7">
    <location>
        <begin position="78"/>
        <end position="249"/>
    </location>
</feature>
<dbReference type="EMBL" id="JAIFRP010000090">
    <property type="protein sequence ID" value="KAK2579417.1"/>
    <property type="molecule type" value="Genomic_DNA"/>
</dbReference>
<dbReference type="AlphaFoldDB" id="A0AAD9RGN1"/>
<evidence type="ECO:0000256" key="1">
    <source>
        <dbReference type="ARBA" id="ARBA00004601"/>
    </source>
</evidence>
<dbReference type="GO" id="GO:0032456">
    <property type="term" value="P:endocytic recycling"/>
    <property type="evidence" value="ECO:0007669"/>
    <property type="project" value="TreeGrafter"/>
</dbReference>
<dbReference type="GO" id="GO:0015031">
    <property type="term" value="P:protein transport"/>
    <property type="evidence" value="ECO:0007669"/>
    <property type="project" value="UniProtKB-KW"/>
</dbReference>
<dbReference type="InterPro" id="IPR007258">
    <property type="entry name" value="Vps52"/>
</dbReference>
<dbReference type="GO" id="GO:0007041">
    <property type="term" value="P:lysosomal transport"/>
    <property type="evidence" value="ECO:0007669"/>
    <property type="project" value="TreeGrafter"/>
</dbReference>
<sequence>MNCALPYHRSNHDLETRNKGFLARMSGETDIFDNQVQLPQDLGDDVVQEVLKTGIDLRQYSEQIEKELKEVENKSIQDYIKESQNIASLHNQITACDNILEKMESMLMCFQKDLGSISSEILSLQRKSVTMSQQLSNRQSIRGPLSQFIEDMTVSEALIVGIMDCPVMEKEFLTQLQILNYKINFVKEQSSKAKSCLDVKDILEKLKIKAMAKIRPYLLEQIYKFRKPMTNYQVPQNNMLKYKLFYEFILANEKNVANEIREEYVDTMSKVYYSYFKSYSSRLMKLQFEERPTKDDLMGIENTAGRSIFHKTTLKHKGTVFSIDTRDAVLNTQLEAPIIVPHTASTNRYHYEALFRSKQYALVDNACREYLFLTEFFKVSGNKAMKIFNKVMEKTLNLMSKNLQSFVDDCYDTIALFLCLHLVMRYQLICHKRAVPALDEYWDNLTTIIWPRFEYIFQLNIQSIKDCDPLKFSKETGPHYITRKYAEFSAAMVSIGEGYPCEGATQLLAELREAVQCFLLRMAAIFPNRIQQLIFLINNYNLVLSVFMERTRNNSKEAESFREQLNPRSSEYVEEVLSQYFGGIIQLIKESESLLEKDQDEDLKRQEGKALALVQSFTNTWRRSLEDINKEILKSFPNLVLGSELVQRAMTQLLQYYNRLHKILPPSARTQLTNIHHIKVEMKKYKVNY</sequence>
<evidence type="ECO:0000256" key="2">
    <source>
        <dbReference type="ARBA" id="ARBA00008180"/>
    </source>
</evidence>
<dbReference type="GO" id="GO:0000938">
    <property type="term" value="C:GARP complex"/>
    <property type="evidence" value="ECO:0007669"/>
    <property type="project" value="TreeGrafter"/>
</dbReference>
<dbReference type="GO" id="GO:0042147">
    <property type="term" value="P:retrograde transport, endosome to Golgi"/>
    <property type="evidence" value="ECO:0007669"/>
    <property type="project" value="TreeGrafter"/>
</dbReference>
<dbReference type="Proteomes" id="UP001258017">
    <property type="component" value="Unassembled WGS sequence"/>
</dbReference>
<dbReference type="Pfam" id="PF20655">
    <property type="entry name" value="Vps52_C"/>
    <property type="match status" value="1"/>
</dbReference>
<evidence type="ECO:0000313" key="9">
    <source>
        <dbReference type="EMBL" id="KAK2579417.1"/>
    </source>
</evidence>
<evidence type="ECO:0000256" key="6">
    <source>
        <dbReference type="ARBA" id="ARBA00023034"/>
    </source>
</evidence>
<dbReference type="InterPro" id="IPR048361">
    <property type="entry name" value="Vps52_C"/>
</dbReference>
<keyword evidence="10" id="KW-1185">Reference proteome</keyword>
<evidence type="ECO:0000259" key="8">
    <source>
        <dbReference type="Pfam" id="PF20655"/>
    </source>
</evidence>
<dbReference type="InterPro" id="IPR048319">
    <property type="entry name" value="Vps52_CC"/>
</dbReference>
<organism evidence="9 10">
    <name type="scientific">Odynerus spinipes</name>
    <dbReference type="NCBI Taxonomy" id="1348599"/>
    <lineage>
        <taxon>Eukaryota</taxon>
        <taxon>Metazoa</taxon>
        <taxon>Ecdysozoa</taxon>
        <taxon>Arthropoda</taxon>
        <taxon>Hexapoda</taxon>
        <taxon>Insecta</taxon>
        <taxon>Pterygota</taxon>
        <taxon>Neoptera</taxon>
        <taxon>Endopterygota</taxon>
        <taxon>Hymenoptera</taxon>
        <taxon>Apocrita</taxon>
        <taxon>Aculeata</taxon>
        <taxon>Vespoidea</taxon>
        <taxon>Vespidae</taxon>
        <taxon>Eumeninae</taxon>
        <taxon>Odynerus</taxon>
    </lineage>
</organism>
<comment type="caution">
    <text evidence="9">The sequence shown here is derived from an EMBL/GenBank/DDBJ whole genome shotgun (WGS) entry which is preliminary data.</text>
</comment>
<accession>A0AAD9RGN1</accession>
<dbReference type="Pfam" id="PF04129">
    <property type="entry name" value="Vps52_CC"/>
    <property type="match status" value="1"/>
</dbReference>